<dbReference type="GO" id="GO:0016020">
    <property type="term" value="C:membrane"/>
    <property type="evidence" value="ECO:0007669"/>
    <property type="project" value="GOC"/>
</dbReference>
<dbReference type="AlphaFoldDB" id="A0AAD1U0Y0"/>
<reference evidence="2" key="1">
    <citation type="submission" date="2023-07" db="EMBL/GenBank/DDBJ databases">
        <authorList>
            <consortium name="AG Swart"/>
            <person name="Singh M."/>
            <person name="Singh A."/>
            <person name="Seah K."/>
            <person name="Emmerich C."/>
        </authorList>
    </citation>
    <scope>NUCLEOTIDE SEQUENCE</scope>
    <source>
        <strain evidence="2">DP1</strain>
    </source>
</reference>
<dbReference type="GO" id="GO:0001727">
    <property type="term" value="F:lipid kinase activity"/>
    <property type="evidence" value="ECO:0007669"/>
    <property type="project" value="TreeGrafter"/>
</dbReference>
<dbReference type="PROSITE" id="PS50146">
    <property type="entry name" value="DAGK"/>
    <property type="match status" value="1"/>
</dbReference>
<dbReference type="GO" id="GO:0006665">
    <property type="term" value="P:sphingolipid metabolic process"/>
    <property type="evidence" value="ECO:0007669"/>
    <property type="project" value="TreeGrafter"/>
</dbReference>
<evidence type="ECO:0000313" key="3">
    <source>
        <dbReference type="Proteomes" id="UP001295684"/>
    </source>
</evidence>
<dbReference type="PANTHER" id="PTHR12358">
    <property type="entry name" value="SPHINGOSINE KINASE"/>
    <property type="match status" value="1"/>
</dbReference>
<dbReference type="InterPro" id="IPR016064">
    <property type="entry name" value="NAD/diacylglycerol_kinase_sf"/>
</dbReference>
<proteinExistence type="predicted"/>
<sequence length="512" mass="58766">MGNKTSVNYSLSQLESFRIATVRKSDQEGAELYELFVSKKKEEKDFDDFTNFKEIFTINQDSYKAMRGDGSIACDFVIDFDYFVSVARQEDSLYTKYKVHTEPPQLQESIEHHQEEEEMKLTLTHSKFKKEVLYFNNLEELETTEELLKSVNRVKERRIAVLVNPVSGKRLARKYFREILSPILNITGVAYDKFMTNSSTYVEEWVNQYENEPFPYSDIVCVGGDGLFSQLVNALGKSTKYKELLKVPIGLLPCGSQNAICCDLGGKDVFKACINIARGTTVKADILKVKFKDQEESIYGTSLLWGITGDIVHKAEKWRRCLKSARYAACGAKTFLCSCSLKNYKCKIAFKNATKDLDSQSYDFGEESKECTSVDKNSKNTELKSDNSHKEDWKIYENDEFSFFCVTTHECRSSINKKEVFMPPIRINDGTMRLGCLKKCGKIKMLKFLSKFSSARHLEFNMFEEFEVSELKLTPIVNSYFNIDGEIYSNDEAHVKLLPSYLNLIGSLHEKI</sequence>
<organism evidence="2 3">
    <name type="scientific">Euplotes crassus</name>
    <dbReference type="NCBI Taxonomy" id="5936"/>
    <lineage>
        <taxon>Eukaryota</taxon>
        <taxon>Sar</taxon>
        <taxon>Alveolata</taxon>
        <taxon>Ciliophora</taxon>
        <taxon>Intramacronucleata</taxon>
        <taxon>Spirotrichea</taxon>
        <taxon>Hypotrichia</taxon>
        <taxon>Euplotida</taxon>
        <taxon>Euplotidae</taxon>
        <taxon>Moneuplotes</taxon>
    </lineage>
</organism>
<evidence type="ECO:0000313" key="2">
    <source>
        <dbReference type="EMBL" id="CAI2359965.1"/>
    </source>
</evidence>
<dbReference type="SUPFAM" id="SSF111331">
    <property type="entry name" value="NAD kinase/diacylglycerol kinase-like"/>
    <property type="match status" value="1"/>
</dbReference>
<dbReference type="InterPro" id="IPR001206">
    <property type="entry name" value="Diacylglycerol_kinase_cat_dom"/>
</dbReference>
<dbReference type="Proteomes" id="UP001295684">
    <property type="component" value="Unassembled WGS sequence"/>
</dbReference>
<dbReference type="InterPro" id="IPR017438">
    <property type="entry name" value="ATP-NAD_kinase_N"/>
</dbReference>
<accession>A0AAD1U0Y0</accession>
<dbReference type="PANTHER" id="PTHR12358:SF54">
    <property type="entry name" value="SPHINGOSINE KINASE RELATED PROTEIN"/>
    <property type="match status" value="1"/>
</dbReference>
<dbReference type="Pfam" id="PF00781">
    <property type="entry name" value="DAGK_cat"/>
    <property type="match status" value="1"/>
</dbReference>
<name>A0AAD1U0Y0_EUPCR</name>
<feature type="domain" description="DAGKc" evidence="1">
    <location>
        <begin position="154"/>
        <end position="293"/>
    </location>
</feature>
<protein>
    <recommendedName>
        <fullName evidence="1">DAGKc domain-containing protein</fullName>
    </recommendedName>
</protein>
<keyword evidence="3" id="KW-1185">Reference proteome</keyword>
<dbReference type="EMBL" id="CAMPGE010001192">
    <property type="protein sequence ID" value="CAI2359965.1"/>
    <property type="molecule type" value="Genomic_DNA"/>
</dbReference>
<dbReference type="Gene3D" id="2.60.200.40">
    <property type="match status" value="1"/>
</dbReference>
<dbReference type="Gene3D" id="3.40.50.10330">
    <property type="entry name" value="Probable inorganic polyphosphate/atp-NAD kinase, domain 1"/>
    <property type="match status" value="1"/>
</dbReference>
<evidence type="ECO:0000259" key="1">
    <source>
        <dbReference type="PROSITE" id="PS50146"/>
    </source>
</evidence>
<dbReference type="InterPro" id="IPR050187">
    <property type="entry name" value="Lipid_Phosphate_FormReg"/>
</dbReference>
<comment type="caution">
    <text evidence="2">The sequence shown here is derived from an EMBL/GenBank/DDBJ whole genome shotgun (WGS) entry which is preliminary data.</text>
</comment>
<gene>
    <name evidence="2" type="ORF">ECRASSUSDP1_LOCUS1260</name>
</gene>